<evidence type="ECO:0000256" key="1">
    <source>
        <dbReference type="ARBA" id="ARBA00022598"/>
    </source>
</evidence>
<dbReference type="Gene3D" id="3.40.50.620">
    <property type="entry name" value="HUPs"/>
    <property type="match status" value="1"/>
</dbReference>
<gene>
    <name evidence="9" type="ORF">CU100_23245</name>
</gene>
<evidence type="ECO:0000313" key="10">
    <source>
        <dbReference type="Proteomes" id="UP000241158"/>
    </source>
</evidence>
<dbReference type="PROSITE" id="PS00178">
    <property type="entry name" value="AA_TRNA_LIGASE_I"/>
    <property type="match status" value="1"/>
</dbReference>
<evidence type="ECO:0000256" key="4">
    <source>
        <dbReference type="ARBA" id="ARBA00022833"/>
    </source>
</evidence>
<organism evidence="9 10">
    <name type="scientific">Phyllobacterium endophyticum</name>
    <dbReference type="NCBI Taxonomy" id="1149773"/>
    <lineage>
        <taxon>Bacteria</taxon>
        <taxon>Pseudomonadati</taxon>
        <taxon>Pseudomonadota</taxon>
        <taxon>Alphaproteobacteria</taxon>
        <taxon>Hyphomicrobiales</taxon>
        <taxon>Phyllobacteriaceae</taxon>
        <taxon>Phyllobacterium</taxon>
    </lineage>
</organism>
<dbReference type="InterPro" id="IPR014729">
    <property type="entry name" value="Rossmann-like_a/b/a_fold"/>
</dbReference>
<keyword evidence="1 7" id="KW-0436">Ligase</keyword>
<evidence type="ECO:0000313" key="9">
    <source>
        <dbReference type="EMBL" id="PSH55022.1"/>
    </source>
</evidence>
<dbReference type="EMBL" id="PGGN01000006">
    <property type="protein sequence ID" value="PSH55022.1"/>
    <property type="molecule type" value="Genomic_DNA"/>
</dbReference>
<name>A0A2P7ALD4_9HYPH</name>
<dbReference type="InterPro" id="IPR000924">
    <property type="entry name" value="Glu/Gln-tRNA-synth"/>
</dbReference>
<keyword evidence="5 7" id="KW-0067">ATP-binding</keyword>
<dbReference type="Pfam" id="PF00749">
    <property type="entry name" value="tRNA-synt_1c"/>
    <property type="match status" value="1"/>
</dbReference>
<dbReference type="NCBIfam" id="NF004315">
    <property type="entry name" value="PRK05710.1-4"/>
    <property type="match status" value="1"/>
</dbReference>
<sequence length="308" mass="35173">MTDPVFRFAPSPNGHLHLGHAYSALLNQRMADACGGRLLLRMEDIDRERCTPALEQSMQEDLHWIGFEWEKPVRRQSEHFSVYEEALDRLIGLELVYPAFLSRGGIRREIGHIAGGVDNWPRDPDGALLYPHTDRQLPARERDRRIAQGQPFSWRLNMDRALNHISAPLSWREISLDSPIEEAAMVEAAPQVWGDVIIARKDIPTSYHLSVVIDDALQGITHVVRGKDLFHATSVHRLLQQIFDIEPPLYHHHSLLLDKDGKKLSKSRKDTSLRSLREDGATPAEIKAMVGLSFEGHNGDEWFDKLRR</sequence>
<reference evidence="10" key="1">
    <citation type="submission" date="2017-11" db="EMBL/GenBank/DDBJ databases">
        <authorList>
            <person name="Kuznetsova I."/>
            <person name="Sazanova A."/>
            <person name="Chirak E."/>
            <person name="Safronova V."/>
            <person name="Willems A."/>
        </authorList>
    </citation>
    <scope>NUCLEOTIDE SEQUENCE [LARGE SCALE GENOMIC DNA]</scope>
    <source>
        <strain evidence="10">PEPV15</strain>
    </source>
</reference>
<proteinExistence type="inferred from homology"/>
<dbReference type="OrthoDB" id="9807503at2"/>
<keyword evidence="3 7" id="KW-0547">Nucleotide-binding</keyword>
<dbReference type="PANTHER" id="PTHR43311">
    <property type="entry name" value="GLUTAMATE--TRNA LIGASE"/>
    <property type="match status" value="1"/>
</dbReference>
<dbReference type="InterPro" id="IPR049940">
    <property type="entry name" value="GluQ/Sye"/>
</dbReference>
<dbReference type="GO" id="GO:0004818">
    <property type="term" value="F:glutamate-tRNA ligase activity"/>
    <property type="evidence" value="ECO:0007669"/>
    <property type="project" value="TreeGrafter"/>
</dbReference>
<keyword evidence="6 7" id="KW-0030">Aminoacyl-tRNA synthetase</keyword>
<evidence type="ECO:0000259" key="8">
    <source>
        <dbReference type="Pfam" id="PF00749"/>
    </source>
</evidence>
<evidence type="ECO:0000256" key="3">
    <source>
        <dbReference type="ARBA" id="ARBA00022741"/>
    </source>
</evidence>
<dbReference type="InterPro" id="IPR020058">
    <property type="entry name" value="Glu/Gln-tRNA-synth_Ib_cat-dom"/>
</dbReference>
<evidence type="ECO:0000256" key="5">
    <source>
        <dbReference type="ARBA" id="ARBA00022840"/>
    </source>
</evidence>
<keyword evidence="10" id="KW-1185">Reference proteome</keyword>
<dbReference type="Proteomes" id="UP000241158">
    <property type="component" value="Unassembled WGS sequence"/>
</dbReference>
<evidence type="ECO:0000256" key="7">
    <source>
        <dbReference type="RuleBase" id="RU363037"/>
    </source>
</evidence>
<comment type="similarity">
    <text evidence="7">Belongs to the class-I aminoacyl-tRNA synthetase family.</text>
</comment>
<dbReference type="AlphaFoldDB" id="A0A2P7ALD4"/>
<dbReference type="GO" id="GO:0006424">
    <property type="term" value="P:glutamyl-tRNA aminoacylation"/>
    <property type="evidence" value="ECO:0007669"/>
    <property type="project" value="TreeGrafter"/>
</dbReference>
<evidence type="ECO:0000256" key="6">
    <source>
        <dbReference type="ARBA" id="ARBA00023146"/>
    </source>
</evidence>
<accession>A0A2P7ALD4</accession>
<dbReference type="SUPFAM" id="SSF52374">
    <property type="entry name" value="Nucleotidylyl transferase"/>
    <property type="match status" value="1"/>
</dbReference>
<keyword evidence="7" id="KW-0648">Protein biosynthesis</keyword>
<protein>
    <submittedName>
        <fullName evidence="9">tRNA glutamyl-Q(34) synthetase GluQRS</fullName>
    </submittedName>
</protein>
<dbReference type="PRINTS" id="PR00987">
    <property type="entry name" value="TRNASYNTHGLU"/>
</dbReference>
<comment type="caution">
    <text evidence="9">The sequence shown here is derived from an EMBL/GenBank/DDBJ whole genome shotgun (WGS) entry which is preliminary data.</text>
</comment>
<feature type="domain" description="Glutamyl/glutaminyl-tRNA synthetase class Ib catalytic" evidence="8">
    <location>
        <begin position="7"/>
        <end position="291"/>
    </location>
</feature>
<dbReference type="InterPro" id="IPR001412">
    <property type="entry name" value="aa-tRNA-synth_I_CS"/>
</dbReference>
<dbReference type="GO" id="GO:0005524">
    <property type="term" value="F:ATP binding"/>
    <property type="evidence" value="ECO:0007669"/>
    <property type="project" value="UniProtKB-KW"/>
</dbReference>
<evidence type="ECO:0000256" key="2">
    <source>
        <dbReference type="ARBA" id="ARBA00022723"/>
    </source>
</evidence>
<dbReference type="PANTHER" id="PTHR43311:SF1">
    <property type="entry name" value="GLUTAMYL-Q TRNA(ASP) SYNTHETASE"/>
    <property type="match status" value="1"/>
</dbReference>
<dbReference type="GO" id="GO:0005829">
    <property type="term" value="C:cytosol"/>
    <property type="evidence" value="ECO:0007669"/>
    <property type="project" value="TreeGrafter"/>
</dbReference>
<keyword evidence="2" id="KW-0479">Metal-binding</keyword>
<keyword evidence="4" id="KW-0862">Zinc</keyword>
<dbReference type="RefSeq" id="WP_106719024.1">
    <property type="nucleotide sequence ID" value="NZ_JACHXT010000002.1"/>
</dbReference>